<protein>
    <submittedName>
        <fullName evidence="2">Uncharacterized protein</fullName>
    </submittedName>
</protein>
<keyword evidence="1" id="KW-1133">Transmembrane helix</keyword>
<dbReference type="RefSeq" id="WP_103286983.1">
    <property type="nucleotide sequence ID" value="NZ_LT981265.1"/>
</dbReference>
<proteinExistence type="predicted"/>
<evidence type="ECO:0000256" key="1">
    <source>
        <dbReference type="SAM" id="Phobius"/>
    </source>
</evidence>
<feature type="transmembrane region" description="Helical" evidence="1">
    <location>
        <begin position="352"/>
        <end position="371"/>
    </location>
</feature>
<dbReference type="AlphaFoldDB" id="A0A2K5ARR9"/>
<sequence length="383" mass="42205">MKRVTTYVTSLLLAAVLSISSIVTAHAQTTWYPGKGAELGTYFVYTIRDLEYESGRELEVAIWLGSRDDQGNWIADVSINDAGAVSNGKMVLSSINMQPQSAEPSVSKYRAIIQRTLAWLGDFANSSDPKPLAPSAWGRLAITGGVPVGVGAPVALQVTNEQVTAANTTWNTTIVGFRYAKDSKIWVAENFPLPIKAEVYAFRTEEPIPLQYSFELKRFGRSDKPIELTPGVVEIPKPPLEKFGSTGNVYVLLYWGPQTIMPGQDVQIAAQLYDAGKRPLKETERYTIEIFDGDKSILKQELSNNLQPVTVRFESEGVKKVVVSYIVPFRTGEGETHLIDRTEFNIVVVPEFPVAIMAIVASIMAVMIAVTRGRLGSILNRQF</sequence>
<gene>
    <name evidence="2" type="ORF">NCAV_1181</name>
</gene>
<keyword evidence="1" id="KW-0812">Transmembrane</keyword>
<organism evidence="2 3">
    <name type="scientific">Candidatus Nitrosocaldus cavascurensis</name>
    <dbReference type="NCBI Taxonomy" id="2058097"/>
    <lineage>
        <taxon>Archaea</taxon>
        <taxon>Nitrososphaerota</taxon>
        <taxon>Nitrososphaeria</taxon>
        <taxon>Candidatus Nitrosocaldales</taxon>
        <taxon>Candidatus Nitrosocaldaceae</taxon>
        <taxon>Candidatus Nitrosocaldus</taxon>
    </lineage>
</organism>
<dbReference type="GeneID" id="41595187"/>
<evidence type="ECO:0000313" key="2">
    <source>
        <dbReference type="EMBL" id="SPC34348.1"/>
    </source>
</evidence>
<evidence type="ECO:0000313" key="3">
    <source>
        <dbReference type="Proteomes" id="UP000236248"/>
    </source>
</evidence>
<dbReference type="EMBL" id="LT981265">
    <property type="protein sequence ID" value="SPC34348.1"/>
    <property type="molecule type" value="Genomic_DNA"/>
</dbReference>
<name>A0A2K5ARR9_9ARCH</name>
<dbReference type="KEGG" id="ncv:NCAV_1181"/>
<reference evidence="3" key="1">
    <citation type="submission" date="2018-01" db="EMBL/GenBank/DDBJ databases">
        <authorList>
            <person name="Kerou L M."/>
        </authorList>
    </citation>
    <scope>NUCLEOTIDE SEQUENCE [LARGE SCALE GENOMIC DNA]</scope>
    <source>
        <strain evidence="3">SCU2</strain>
    </source>
</reference>
<keyword evidence="3" id="KW-1185">Reference proteome</keyword>
<dbReference type="Proteomes" id="UP000236248">
    <property type="component" value="Chromosome NCAV"/>
</dbReference>
<accession>A0A2K5ARR9</accession>
<keyword evidence="1" id="KW-0472">Membrane</keyword>